<evidence type="ECO:0000256" key="1">
    <source>
        <dbReference type="SAM" id="MobiDB-lite"/>
    </source>
</evidence>
<proteinExistence type="predicted"/>
<dbReference type="EMBL" id="JAHRIQ010071939">
    <property type="protein sequence ID" value="MEQ2244928.1"/>
    <property type="molecule type" value="Genomic_DNA"/>
</dbReference>
<organism evidence="2 3">
    <name type="scientific">Ilyodon furcidens</name>
    <name type="common">goldbreast splitfin</name>
    <dbReference type="NCBI Taxonomy" id="33524"/>
    <lineage>
        <taxon>Eukaryota</taxon>
        <taxon>Metazoa</taxon>
        <taxon>Chordata</taxon>
        <taxon>Craniata</taxon>
        <taxon>Vertebrata</taxon>
        <taxon>Euteleostomi</taxon>
        <taxon>Actinopterygii</taxon>
        <taxon>Neopterygii</taxon>
        <taxon>Teleostei</taxon>
        <taxon>Neoteleostei</taxon>
        <taxon>Acanthomorphata</taxon>
        <taxon>Ovalentaria</taxon>
        <taxon>Atherinomorphae</taxon>
        <taxon>Cyprinodontiformes</taxon>
        <taxon>Goodeidae</taxon>
        <taxon>Ilyodon</taxon>
    </lineage>
</organism>
<feature type="region of interest" description="Disordered" evidence="1">
    <location>
        <begin position="1"/>
        <end position="45"/>
    </location>
</feature>
<comment type="caution">
    <text evidence="2">The sequence shown here is derived from an EMBL/GenBank/DDBJ whole genome shotgun (WGS) entry which is preliminary data.</text>
</comment>
<evidence type="ECO:0000313" key="3">
    <source>
        <dbReference type="Proteomes" id="UP001482620"/>
    </source>
</evidence>
<reference evidence="2 3" key="1">
    <citation type="submission" date="2021-06" db="EMBL/GenBank/DDBJ databases">
        <authorList>
            <person name="Palmer J.M."/>
        </authorList>
    </citation>
    <scope>NUCLEOTIDE SEQUENCE [LARGE SCALE GENOMIC DNA]</scope>
    <source>
        <strain evidence="3">if_2019</strain>
        <tissue evidence="2">Muscle</tissue>
    </source>
</reference>
<sequence>MGSDGESDQASGTSSDEVQSPVRVRMRNNHHRRISNEVHEAQRHTKSFTPERLLLGMGSEERTPGHIIHLRFDTRGCRKTFSPLLSITLCTRTLIVSDCRAIWIAWTY</sequence>
<gene>
    <name evidence="2" type="ORF">ILYODFUR_022173</name>
</gene>
<feature type="compositionally biased region" description="Basic residues" evidence="1">
    <location>
        <begin position="24"/>
        <end position="33"/>
    </location>
</feature>
<accession>A0ABV0UM69</accession>
<protein>
    <submittedName>
        <fullName evidence="2">Uncharacterized protein</fullName>
    </submittedName>
</protein>
<dbReference type="Proteomes" id="UP001482620">
    <property type="component" value="Unassembled WGS sequence"/>
</dbReference>
<keyword evidence="3" id="KW-1185">Reference proteome</keyword>
<evidence type="ECO:0000313" key="2">
    <source>
        <dbReference type="EMBL" id="MEQ2244928.1"/>
    </source>
</evidence>
<feature type="compositionally biased region" description="Polar residues" evidence="1">
    <location>
        <begin position="8"/>
        <end position="18"/>
    </location>
</feature>
<feature type="compositionally biased region" description="Basic and acidic residues" evidence="1">
    <location>
        <begin position="34"/>
        <end position="43"/>
    </location>
</feature>
<name>A0ABV0UM69_9TELE</name>